<dbReference type="Proteomes" id="UP000307244">
    <property type="component" value="Unassembled WGS sequence"/>
</dbReference>
<evidence type="ECO:0000313" key="2">
    <source>
        <dbReference type="Proteomes" id="UP000307244"/>
    </source>
</evidence>
<sequence length="127" mass="13249">MSLKIEMTAKTMASLDLLISKKQANDERYCDEMADQLANAANGLVTAGVTAGAVTATPVAGAATAAATVTVATAVATRLLGSESTLQDEQVDRPLTEEETKTLTEMGKHMPLDALIALRNMAILKEG</sequence>
<proteinExistence type="predicted"/>
<name>A0A4U1CG91_9SPHI</name>
<evidence type="ECO:0000313" key="1">
    <source>
        <dbReference type="EMBL" id="TKC06222.1"/>
    </source>
</evidence>
<reference evidence="1 2" key="1">
    <citation type="submission" date="2019-04" db="EMBL/GenBank/DDBJ databases">
        <title>Pedobacter sp. RP-3-15 sp. nov., isolated from Arctic soil.</title>
        <authorList>
            <person name="Dahal R.H."/>
            <person name="Kim D.-U."/>
        </authorList>
    </citation>
    <scope>NUCLEOTIDE SEQUENCE [LARGE SCALE GENOMIC DNA]</scope>
    <source>
        <strain evidence="1 2">RP-3-15</strain>
    </source>
</reference>
<gene>
    <name evidence="1" type="ORF">FA047_12940</name>
</gene>
<dbReference type="EMBL" id="SWBQ01000003">
    <property type="protein sequence ID" value="TKC06222.1"/>
    <property type="molecule type" value="Genomic_DNA"/>
</dbReference>
<dbReference type="AlphaFoldDB" id="A0A4U1CG91"/>
<comment type="caution">
    <text evidence="1">The sequence shown here is derived from an EMBL/GenBank/DDBJ whole genome shotgun (WGS) entry which is preliminary data.</text>
</comment>
<protein>
    <submittedName>
        <fullName evidence="1">Uncharacterized protein</fullName>
    </submittedName>
</protein>
<keyword evidence="2" id="KW-1185">Reference proteome</keyword>
<organism evidence="1 2">
    <name type="scientific">Pedobacter frigoris</name>
    <dbReference type="NCBI Taxonomy" id="2571272"/>
    <lineage>
        <taxon>Bacteria</taxon>
        <taxon>Pseudomonadati</taxon>
        <taxon>Bacteroidota</taxon>
        <taxon>Sphingobacteriia</taxon>
        <taxon>Sphingobacteriales</taxon>
        <taxon>Sphingobacteriaceae</taxon>
        <taxon>Pedobacter</taxon>
    </lineage>
</organism>
<accession>A0A4U1CG91</accession>
<dbReference type="RefSeq" id="WP_136836481.1">
    <property type="nucleotide sequence ID" value="NZ_SWBQ01000003.1"/>
</dbReference>